<organism evidence="4 5">
    <name type="scientific">Pseudomonas panipatensis</name>
    <dbReference type="NCBI Taxonomy" id="428992"/>
    <lineage>
        <taxon>Bacteria</taxon>
        <taxon>Pseudomonadati</taxon>
        <taxon>Pseudomonadota</taxon>
        <taxon>Gammaproteobacteria</taxon>
        <taxon>Pseudomonadales</taxon>
        <taxon>Pseudomonadaceae</taxon>
        <taxon>Pseudomonas</taxon>
    </lineage>
</organism>
<evidence type="ECO:0000256" key="1">
    <source>
        <dbReference type="ARBA" id="ARBA00023125"/>
    </source>
</evidence>
<dbReference type="Proteomes" id="UP000199636">
    <property type="component" value="Unassembled WGS sequence"/>
</dbReference>
<keyword evidence="5" id="KW-1185">Reference proteome</keyword>
<dbReference type="GO" id="GO:0006355">
    <property type="term" value="P:regulation of DNA-templated transcription"/>
    <property type="evidence" value="ECO:0007669"/>
    <property type="project" value="InterPro"/>
</dbReference>
<dbReference type="Gene3D" id="1.10.10.10">
    <property type="entry name" value="Winged helix-like DNA-binding domain superfamily/Winged helix DNA-binding domain"/>
    <property type="match status" value="1"/>
</dbReference>
<evidence type="ECO:0000313" key="5">
    <source>
        <dbReference type="Proteomes" id="UP000199636"/>
    </source>
</evidence>
<reference evidence="5" key="1">
    <citation type="submission" date="2016-10" db="EMBL/GenBank/DDBJ databases">
        <authorList>
            <person name="Varghese N."/>
            <person name="Submissions S."/>
        </authorList>
    </citation>
    <scope>NUCLEOTIDE SEQUENCE [LARGE SCALE GENOMIC DNA]</scope>
    <source>
        <strain evidence="5">CCM 7469</strain>
    </source>
</reference>
<dbReference type="SMART" id="SM00862">
    <property type="entry name" value="Trans_reg_C"/>
    <property type="match status" value="1"/>
</dbReference>
<sequence>MSLLYVTRDADGSRARDLPLAASYASPEQARHLMTTGQFQLVVLELPAQYPALLSLCAAPRGQAALLVLHGCGASNSVACLRAGADLCLPVEVSARELRARVQALLRSVPAPADAIGLWLSLGLPQLGLGARRVELTRDEQRLLELFGRHGGVIPIARLEEALWGDGGDIQPARLQRRIAALRRKLAELGAGDCLETLRGYGYRLKRSLLLRER</sequence>
<dbReference type="InterPro" id="IPR036388">
    <property type="entry name" value="WH-like_DNA-bd_sf"/>
</dbReference>
<evidence type="ECO:0000313" key="4">
    <source>
        <dbReference type="EMBL" id="SDI69729.1"/>
    </source>
</evidence>
<dbReference type="PROSITE" id="PS51755">
    <property type="entry name" value="OMPR_PHOB"/>
    <property type="match status" value="1"/>
</dbReference>
<keyword evidence="1 2" id="KW-0238">DNA-binding</keyword>
<gene>
    <name evidence="4" type="ORF">SAMN05216272_11652</name>
</gene>
<dbReference type="Gene3D" id="6.10.250.690">
    <property type="match status" value="1"/>
</dbReference>
<dbReference type="SUPFAM" id="SSF46894">
    <property type="entry name" value="C-terminal effector domain of the bipartite response regulators"/>
    <property type="match status" value="1"/>
</dbReference>
<feature type="domain" description="OmpR/PhoB-type" evidence="3">
    <location>
        <begin position="110"/>
        <end position="207"/>
    </location>
</feature>
<proteinExistence type="predicted"/>
<dbReference type="GO" id="GO:0003677">
    <property type="term" value="F:DNA binding"/>
    <property type="evidence" value="ECO:0007669"/>
    <property type="project" value="UniProtKB-UniRule"/>
</dbReference>
<evidence type="ECO:0000256" key="2">
    <source>
        <dbReference type="PROSITE-ProRule" id="PRU01091"/>
    </source>
</evidence>
<name>A0A1G8MNX3_9PSED</name>
<protein>
    <submittedName>
        <fullName evidence="4">DNA-binding response regulator, OmpR family, contains REC and winged-helix (WHTH) domain</fullName>
    </submittedName>
</protein>
<evidence type="ECO:0000259" key="3">
    <source>
        <dbReference type="PROSITE" id="PS51755"/>
    </source>
</evidence>
<dbReference type="STRING" id="428992.SAMN05216272_11652"/>
<dbReference type="OrthoDB" id="6849561at2"/>
<dbReference type="CDD" id="cd00383">
    <property type="entry name" value="trans_reg_C"/>
    <property type="match status" value="1"/>
</dbReference>
<accession>A0A1G8MNX3</accession>
<dbReference type="InterPro" id="IPR001867">
    <property type="entry name" value="OmpR/PhoB-type_DNA-bd"/>
</dbReference>
<dbReference type="AlphaFoldDB" id="A0A1G8MNX3"/>
<dbReference type="GO" id="GO:0000160">
    <property type="term" value="P:phosphorelay signal transduction system"/>
    <property type="evidence" value="ECO:0007669"/>
    <property type="project" value="InterPro"/>
</dbReference>
<dbReference type="Pfam" id="PF00486">
    <property type="entry name" value="Trans_reg_C"/>
    <property type="match status" value="1"/>
</dbReference>
<dbReference type="InterPro" id="IPR016032">
    <property type="entry name" value="Sig_transdc_resp-reg_C-effctor"/>
</dbReference>
<dbReference type="RefSeq" id="WP_090268037.1">
    <property type="nucleotide sequence ID" value="NZ_FNDS01000016.1"/>
</dbReference>
<dbReference type="EMBL" id="FNDS01000016">
    <property type="protein sequence ID" value="SDI69729.1"/>
    <property type="molecule type" value="Genomic_DNA"/>
</dbReference>
<feature type="DNA-binding region" description="OmpR/PhoB-type" evidence="2">
    <location>
        <begin position="110"/>
        <end position="207"/>
    </location>
</feature>